<dbReference type="EMBL" id="BKCJ011112731">
    <property type="protein sequence ID" value="GFC87901.1"/>
    <property type="molecule type" value="Genomic_DNA"/>
</dbReference>
<evidence type="ECO:0000256" key="1">
    <source>
        <dbReference type="SAM" id="MobiDB-lite"/>
    </source>
</evidence>
<organism evidence="2">
    <name type="scientific">Tanacetum cinerariifolium</name>
    <name type="common">Dalmatian daisy</name>
    <name type="synonym">Chrysanthemum cinerariifolium</name>
    <dbReference type="NCBI Taxonomy" id="118510"/>
    <lineage>
        <taxon>Eukaryota</taxon>
        <taxon>Viridiplantae</taxon>
        <taxon>Streptophyta</taxon>
        <taxon>Embryophyta</taxon>
        <taxon>Tracheophyta</taxon>
        <taxon>Spermatophyta</taxon>
        <taxon>Magnoliopsida</taxon>
        <taxon>eudicotyledons</taxon>
        <taxon>Gunneridae</taxon>
        <taxon>Pentapetalae</taxon>
        <taxon>asterids</taxon>
        <taxon>campanulids</taxon>
        <taxon>Asterales</taxon>
        <taxon>Asteraceae</taxon>
        <taxon>Asteroideae</taxon>
        <taxon>Anthemideae</taxon>
        <taxon>Anthemidinae</taxon>
        <taxon>Tanacetum</taxon>
    </lineage>
</organism>
<sequence length="72" mass="8444">DIQNDEEQGADDIDAQEQPNLDEDVHPEFRVPMPPFVPLRRLDLEVEQMYVKTAFLHGDLDKEIYMEQPEGF</sequence>
<evidence type="ECO:0000313" key="2">
    <source>
        <dbReference type="EMBL" id="GFC87901.1"/>
    </source>
</evidence>
<accession>A0A699RX46</accession>
<dbReference type="AlphaFoldDB" id="A0A699RX46"/>
<feature type="non-terminal residue" evidence="2">
    <location>
        <position position="1"/>
    </location>
</feature>
<feature type="compositionally biased region" description="Acidic residues" evidence="1">
    <location>
        <begin position="1"/>
        <end position="15"/>
    </location>
</feature>
<gene>
    <name evidence="2" type="ORF">Tci_859871</name>
</gene>
<name>A0A699RX46_TANCI</name>
<reference evidence="2" key="1">
    <citation type="journal article" date="2019" name="Sci. Rep.">
        <title>Draft genome of Tanacetum cinerariifolium, the natural source of mosquito coil.</title>
        <authorList>
            <person name="Yamashiro T."/>
            <person name="Shiraishi A."/>
            <person name="Satake H."/>
            <person name="Nakayama K."/>
        </authorList>
    </citation>
    <scope>NUCLEOTIDE SEQUENCE</scope>
</reference>
<comment type="caution">
    <text evidence="2">The sequence shown here is derived from an EMBL/GenBank/DDBJ whole genome shotgun (WGS) entry which is preliminary data.</text>
</comment>
<proteinExistence type="predicted"/>
<protein>
    <submittedName>
        <fullName evidence="2">Retrovirus-related Pol polyprotein from transposon TNT 1-94</fullName>
    </submittedName>
</protein>
<feature type="region of interest" description="Disordered" evidence="1">
    <location>
        <begin position="1"/>
        <end position="32"/>
    </location>
</feature>